<sequence length="347" mass="37373">MTTQDPSSSTTSAVSAPSRALQGILCIEIGMLFFVVQDAMMKSLLLSYPIWMLLFIRSVVSIVVLVPLILFLGGPHKLRSPFTHIHFMRGALFATGFSLFYTAFPFMGLAEVTTIFFSAPLITALMAAFWLKETIGPHRIGALAVGFVGVVIAVNPTGDGFSLIALLPLACAVTYSASQILVRTIGEQESSLTVGLHTLGWSGVLILPMGWLVNQLVSATLDYPHLHLTYPEAGLSQWPLLVLLGATGMCGYIFLSRAYQVANASLVAPFDYTYLPLATALGYFVFSEVPGINTLIGMALIVSGGLYLGFRELRATRHTDDTPVVAETVFAPASPHPTQIPEDENLS</sequence>
<feature type="transmembrane region" description="Helical" evidence="6">
    <location>
        <begin position="161"/>
        <end position="182"/>
    </location>
</feature>
<dbReference type="InterPro" id="IPR000620">
    <property type="entry name" value="EamA_dom"/>
</dbReference>
<keyword evidence="9" id="KW-1185">Reference proteome</keyword>
<dbReference type="EMBL" id="CP146606">
    <property type="protein sequence ID" value="WYK18377.1"/>
    <property type="molecule type" value="Genomic_DNA"/>
</dbReference>
<evidence type="ECO:0000256" key="3">
    <source>
        <dbReference type="ARBA" id="ARBA00022692"/>
    </source>
</evidence>
<feature type="transmembrane region" description="Helical" evidence="6">
    <location>
        <begin position="138"/>
        <end position="155"/>
    </location>
</feature>
<dbReference type="InterPro" id="IPR037185">
    <property type="entry name" value="EmrE-like"/>
</dbReference>
<keyword evidence="5 6" id="KW-0472">Membrane</keyword>
<evidence type="ECO:0000313" key="9">
    <source>
        <dbReference type="Proteomes" id="UP001281305"/>
    </source>
</evidence>
<feature type="transmembrane region" description="Helical" evidence="6">
    <location>
        <begin position="237"/>
        <end position="255"/>
    </location>
</feature>
<proteinExistence type="inferred from homology"/>
<dbReference type="Gene3D" id="1.10.3730.20">
    <property type="match status" value="1"/>
</dbReference>
<comment type="similarity">
    <text evidence="2">Belongs to the drug/metabolite transporter (DMT) superfamily. 10 TMS drug/metabolite exporter (DME) (TC 2.A.7.3) family.</text>
</comment>
<feature type="domain" description="EamA" evidence="7">
    <location>
        <begin position="23"/>
        <end position="153"/>
    </location>
</feature>
<dbReference type="PANTHER" id="PTHR22911">
    <property type="entry name" value="ACYL-MALONYL CONDENSING ENZYME-RELATED"/>
    <property type="match status" value="1"/>
</dbReference>
<organism evidence="8 9">
    <name type="scientific">Roseovarius rhodophyticola</name>
    <dbReference type="NCBI Taxonomy" id="3080827"/>
    <lineage>
        <taxon>Bacteria</taxon>
        <taxon>Pseudomonadati</taxon>
        <taxon>Pseudomonadota</taxon>
        <taxon>Alphaproteobacteria</taxon>
        <taxon>Rhodobacterales</taxon>
        <taxon>Roseobacteraceae</taxon>
        <taxon>Roseovarius</taxon>
    </lineage>
</organism>
<feature type="transmembrane region" description="Helical" evidence="6">
    <location>
        <begin position="267"/>
        <end position="286"/>
    </location>
</feature>
<evidence type="ECO:0000256" key="4">
    <source>
        <dbReference type="ARBA" id="ARBA00022989"/>
    </source>
</evidence>
<protein>
    <submittedName>
        <fullName evidence="8">DMT family transporter</fullName>
    </submittedName>
</protein>
<evidence type="ECO:0000256" key="1">
    <source>
        <dbReference type="ARBA" id="ARBA00004141"/>
    </source>
</evidence>
<dbReference type="PANTHER" id="PTHR22911:SF6">
    <property type="entry name" value="SOLUTE CARRIER FAMILY 35 MEMBER G1"/>
    <property type="match status" value="1"/>
</dbReference>
<dbReference type="Pfam" id="PF00892">
    <property type="entry name" value="EamA"/>
    <property type="match status" value="2"/>
</dbReference>
<feature type="transmembrane region" description="Helical" evidence="6">
    <location>
        <begin position="112"/>
        <end position="131"/>
    </location>
</feature>
<dbReference type="Proteomes" id="UP001281305">
    <property type="component" value="Chromosome"/>
</dbReference>
<feature type="transmembrane region" description="Helical" evidence="6">
    <location>
        <begin position="48"/>
        <end position="74"/>
    </location>
</feature>
<evidence type="ECO:0000259" key="7">
    <source>
        <dbReference type="Pfam" id="PF00892"/>
    </source>
</evidence>
<feature type="transmembrane region" description="Helical" evidence="6">
    <location>
        <begin position="194"/>
        <end position="217"/>
    </location>
</feature>
<feature type="transmembrane region" description="Helical" evidence="6">
    <location>
        <begin position="86"/>
        <end position="106"/>
    </location>
</feature>
<evidence type="ECO:0000256" key="6">
    <source>
        <dbReference type="SAM" id="Phobius"/>
    </source>
</evidence>
<evidence type="ECO:0000256" key="2">
    <source>
        <dbReference type="ARBA" id="ARBA00009853"/>
    </source>
</evidence>
<comment type="subcellular location">
    <subcellularLocation>
        <location evidence="1">Membrane</location>
        <topology evidence="1">Multi-pass membrane protein</topology>
    </subcellularLocation>
</comment>
<evidence type="ECO:0000256" key="5">
    <source>
        <dbReference type="ARBA" id="ARBA00023136"/>
    </source>
</evidence>
<keyword evidence="3 6" id="KW-0812">Transmembrane</keyword>
<name>A0ABZ2TFB3_9RHOB</name>
<gene>
    <name evidence="8" type="ORF">RZS32_000385</name>
</gene>
<dbReference type="SUPFAM" id="SSF103481">
    <property type="entry name" value="Multidrug resistance efflux transporter EmrE"/>
    <property type="match status" value="2"/>
</dbReference>
<feature type="transmembrane region" description="Helical" evidence="6">
    <location>
        <begin position="292"/>
        <end position="310"/>
    </location>
</feature>
<evidence type="ECO:0000313" key="8">
    <source>
        <dbReference type="EMBL" id="WYK18377.1"/>
    </source>
</evidence>
<reference evidence="8 9" key="1">
    <citation type="submission" date="2024-02" db="EMBL/GenBank/DDBJ databases">
        <title>Roseovarius strain W115 nov., isolated from a marine algae.</title>
        <authorList>
            <person name="Lee M.W."/>
            <person name="Lee J.K."/>
            <person name="Kim J.M."/>
            <person name="Choi D.G."/>
            <person name="Baek J.H."/>
            <person name="Bayburt H."/>
            <person name="Jung J.J."/>
            <person name="Han D.M."/>
            <person name="Jeon C.O."/>
        </authorList>
    </citation>
    <scope>NUCLEOTIDE SEQUENCE [LARGE SCALE GENOMIC DNA]</scope>
    <source>
        <strain evidence="8 9">W115</strain>
    </source>
</reference>
<feature type="transmembrane region" description="Helical" evidence="6">
    <location>
        <begin position="20"/>
        <end position="36"/>
    </location>
</feature>
<keyword evidence="4 6" id="KW-1133">Transmembrane helix</keyword>
<accession>A0ABZ2TFB3</accession>
<dbReference type="RefSeq" id="WP_317055063.1">
    <property type="nucleotide sequence ID" value="NZ_CP146606.1"/>
</dbReference>
<feature type="domain" description="EamA" evidence="7">
    <location>
        <begin position="165"/>
        <end position="305"/>
    </location>
</feature>